<dbReference type="EMBL" id="CADCTP010000006">
    <property type="protein sequence ID" value="CAA9212676.1"/>
    <property type="molecule type" value="Genomic_DNA"/>
</dbReference>
<feature type="compositionally biased region" description="Basic residues" evidence="1">
    <location>
        <begin position="302"/>
        <end position="317"/>
    </location>
</feature>
<feature type="compositionally biased region" description="Basic residues" evidence="1">
    <location>
        <begin position="274"/>
        <end position="289"/>
    </location>
</feature>
<feature type="compositionally biased region" description="Basic residues" evidence="1">
    <location>
        <begin position="86"/>
        <end position="97"/>
    </location>
</feature>
<dbReference type="AlphaFoldDB" id="A0A6J4H485"/>
<evidence type="ECO:0000256" key="1">
    <source>
        <dbReference type="SAM" id="MobiDB-lite"/>
    </source>
</evidence>
<feature type="compositionally biased region" description="Basic residues" evidence="1">
    <location>
        <begin position="174"/>
        <end position="189"/>
    </location>
</feature>
<sequence length="337" mass="36096">GEQQHHRPAGPGGAVRGDVAGLRPDRGAGDVVPVPVEQLRRQRRLLRHGGRPAGRHRPGHPEAGGARRQHRPAAHVGPGLGPPGGQHRRRGLRRRLRPGQGVGRGRLPDRAAGVQRGRRDAVVRAGPQPLRVAADPGRRQGGRRLRDPRPGHREGGQRRRVQHHADPRPAGPAVRRRPAPGRLGRLPHRRPQEGARRGVHAVPAGGRRPGRGRLDPRRHPGVRAGRLPGPGRLRRLPPGPVHRGGPAGLGQAGLRAAGRQADLGVGVAAQPQRVRQRRGVPGRDGRHRGGPAGPARGGLLLRVHRGRGGRPGHRGWPRRLPGARPGLHRVPELAEGL</sequence>
<feature type="compositionally biased region" description="Low complexity" evidence="1">
    <location>
        <begin position="222"/>
        <end position="231"/>
    </location>
</feature>
<feature type="region of interest" description="Disordered" evidence="1">
    <location>
        <begin position="1"/>
        <end position="337"/>
    </location>
</feature>
<feature type="compositionally biased region" description="Basic and acidic residues" evidence="1">
    <location>
        <begin position="144"/>
        <end position="167"/>
    </location>
</feature>
<accession>A0A6J4H485</accession>
<feature type="compositionally biased region" description="Low complexity" evidence="1">
    <location>
        <begin position="252"/>
        <end position="273"/>
    </location>
</feature>
<reference evidence="2" key="1">
    <citation type="submission" date="2020-02" db="EMBL/GenBank/DDBJ databases">
        <authorList>
            <person name="Meier V. D."/>
        </authorList>
    </citation>
    <scope>NUCLEOTIDE SEQUENCE</scope>
    <source>
        <strain evidence="2">AVDCRST_MAG41</strain>
    </source>
</reference>
<gene>
    <name evidence="2" type="ORF">AVDCRST_MAG41-54</name>
</gene>
<feature type="non-terminal residue" evidence="2">
    <location>
        <position position="1"/>
    </location>
</feature>
<feature type="compositionally biased region" description="Basic residues" evidence="1">
    <location>
        <begin position="41"/>
        <end position="58"/>
    </location>
</feature>
<organism evidence="2">
    <name type="scientific">uncultured Mycobacteriales bacterium</name>
    <dbReference type="NCBI Taxonomy" id="581187"/>
    <lineage>
        <taxon>Bacteria</taxon>
        <taxon>Bacillati</taxon>
        <taxon>Actinomycetota</taxon>
        <taxon>Actinomycetes</taxon>
        <taxon>Mycobacteriales</taxon>
        <taxon>environmental samples</taxon>
    </lineage>
</organism>
<proteinExistence type="predicted"/>
<evidence type="ECO:0000313" key="2">
    <source>
        <dbReference type="EMBL" id="CAA9212676.1"/>
    </source>
</evidence>
<protein>
    <submittedName>
        <fullName evidence="2">Uncharacterized protein</fullName>
    </submittedName>
</protein>
<name>A0A6J4H485_9ACTN</name>
<feature type="non-terminal residue" evidence="2">
    <location>
        <position position="337"/>
    </location>
</feature>